<reference evidence="1" key="1">
    <citation type="submission" date="2022-03" db="EMBL/GenBank/DDBJ databases">
        <title>Complete genome sequence of Caldinitratiruptor microaerophilus.</title>
        <authorList>
            <person name="Mukaiyama R."/>
            <person name="Nishiyama T."/>
            <person name="Ueda K."/>
        </authorList>
    </citation>
    <scope>NUCLEOTIDE SEQUENCE</scope>
    <source>
        <strain evidence="1">JCM 16183</strain>
    </source>
</reference>
<keyword evidence="2" id="KW-1185">Reference proteome</keyword>
<dbReference type="RefSeq" id="WP_264844232.1">
    <property type="nucleotide sequence ID" value="NZ_AP025628.1"/>
</dbReference>
<name>A0AA35G887_9FIRM</name>
<evidence type="ECO:0000313" key="1">
    <source>
        <dbReference type="EMBL" id="BDG60168.1"/>
    </source>
</evidence>
<dbReference type="SUPFAM" id="SSF47240">
    <property type="entry name" value="Ferritin-like"/>
    <property type="match status" value="1"/>
</dbReference>
<evidence type="ECO:0000313" key="2">
    <source>
        <dbReference type="Proteomes" id="UP001163687"/>
    </source>
</evidence>
<proteinExistence type="predicted"/>
<sequence length="71" mass="8573">MDGQETFRRALEEAYLDEAEAVEFYGRLARTAPDPWLAVHFENVRRDEARHAWMWANMLQLFGWWPPRRHA</sequence>
<dbReference type="Gene3D" id="1.20.1260.10">
    <property type="match status" value="1"/>
</dbReference>
<gene>
    <name evidence="1" type="ORF">caldi_12580</name>
</gene>
<organism evidence="1 2">
    <name type="scientific">Caldinitratiruptor microaerophilus</name>
    <dbReference type="NCBI Taxonomy" id="671077"/>
    <lineage>
        <taxon>Bacteria</taxon>
        <taxon>Bacillati</taxon>
        <taxon>Bacillota</taxon>
        <taxon>Clostridia</taxon>
        <taxon>Eubacteriales</taxon>
        <taxon>Symbiobacteriaceae</taxon>
        <taxon>Caldinitratiruptor</taxon>
    </lineage>
</organism>
<dbReference type="AlphaFoldDB" id="A0AA35G887"/>
<evidence type="ECO:0008006" key="3">
    <source>
        <dbReference type="Google" id="ProtNLM"/>
    </source>
</evidence>
<accession>A0AA35G887</accession>
<dbReference type="Proteomes" id="UP001163687">
    <property type="component" value="Chromosome"/>
</dbReference>
<protein>
    <recommendedName>
        <fullName evidence="3">Rubrerythrin</fullName>
    </recommendedName>
</protein>
<dbReference type="KEGG" id="cmic:caldi_12580"/>
<dbReference type="InterPro" id="IPR012347">
    <property type="entry name" value="Ferritin-like"/>
</dbReference>
<dbReference type="InterPro" id="IPR009078">
    <property type="entry name" value="Ferritin-like_SF"/>
</dbReference>
<dbReference type="CDD" id="cd00657">
    <property type="entry name" value="Ferritin_like"/>
    <property type="match status" value="1"/>
</dbReference>
<dbReference type="EMBL" id="AP025628">
    <property type="protein sequence ID" value="BDG60168.1"/>
    <property type="molecule type" value="Genomic_DNA"/>
</dbReference>